<dbReference type="RefSeq" id="WP_116061913.1">
    <property type="nucleotide sequence ID" value="NZ_QRDZ01000013.1"/>
</dbReference>
<sequence>MHASLYGGGEADPYGKQTVSWEGAHVDSDRHLGSTSSARLVDIPNLLQASSGMNVVMGRVRQGDVPG</sequence>
<proteinExistence type="predicted"/>
<gene>
    <name evidence="1" type="ORF">DFP98_113173</name>
</gene>
<keyword evidence="2" id="KW-1185">Reference proteome</keyword>
<organism evidence="1 2">
    <name type="scientific">Cohnella phaseoli</name>
    <dbReference type="NCBI Taxonomy" id="456490"/>
    <lineage>
        <taxon>Bacteria</taxon>
        <taxon>Bacillati</taxon>
        <taxon>Bacillota</taxon>
        <taxon>Bacilli</taxon>
        <taxon>Bacillales</taxon>
        <taxon>Paenibacillaceae</taxon>
        <taxon>Cohnella</taxon>
    </lineage>
</organism>
<dbReference type="AlphaFoldDB" id="A0A3D9JQ10"/>
<dbReference type="Proteomes" id="UP000256977">
    <property type="component" value="Unassembled WGS sequence"/>
</dbReference>
<reference evidence="1 2" key="1">
    <citation type="submission" date="2018-07" db="EMBL/GenBank/DDBJ databases">
        <title>Genomic Encyclopedia of Type Strains, Phase III (KMG-III): the genomes of soil and plant-associated and newly described type strains.</title>
        <authorList>
            <person name="Whitman W."/>
        </authorList>
    </citation>
    <scope>NUCLEOTIDE SEQUENCE [LARGE SCALE GENOMIC DNA]</scope>
    <source>
        <strain evidence="1 2">CECT 7287</strain>
    </source>
</reference>
<dbReference type="EMBL" id="QRDZ01000013">
    <property type="protein sequence ID" value="RED76112.1"/>
    <property type="molecule type" value="Genomic_DNA"/>
</dbReference>
<name>A0A3D9JQ10_9BACL</name>
<accession>A0A3D9JQ10</accession>
<evidence type="ECO:0000313" key="2">
    <source>
        <dbReference type="Proteomes" id="UP000256977"/>
    </source>
</evidence>
<evidence type="ECO:0000313" key="1">
    <source>
        <dbReference type="EMBL" id="RED76112.1"/>
    </source>
</evidence>
<comment type="caution">
    <text evidence="1">The sequence shown here is derived from an EMBL/GenBank/DDBJ whole genome shotgun (WGS) entry which is preliminary data.</text>
</comment>
<protein>
    <submittedName>
        <fullName evidence="1">Uncharacterized protein</fullName>
    </submittedName>
</protein>